<comment type="caution">
    <text evidence="4">The sequence shown here is derived from an EMBL/GenBank/DDBJ whole genome shotgun (WGS) entry which is preliminary data.</text>
</comment>
<keyword evidence="3" id="KW-0732">Signal</keyword>
<feature type="compositionally biased region" description="Pro residues" evidence="2">
    <location>
        <begin position="42"/>
        <end position="60"/>
    </location>
</feature>
<sequence length="200" mass="22609">MKPSFAHSLLASTFITFLALALVVAPVSGSPIRQPRQVPDVLPLPSPAPSQTPTPLPSPAVPSVSFSKQEKEVRNRAKALNKTLTEERTVFEEKWRQQMKDTRAANQKQVDNFMQGRHSSEFVRSHTHIQRLRALGVVFDAEMRELAKDYIEEKNTLLRAQRDQAEAVEAEWKTLTGGKKKLGVDFAFPAFEKPMDHKDY</sequence>
<evidence type="ECO:0000256" key="2">
    <source>
        <dbReference type="SAM" id="MobiDB-lite"/>
    </source>
</evidence>
<feature type="coiled-coil region" evidence="1">
    <location>
        <begin position="143"/>
        <end position="171"/>
    </location>
</feature>
<dbReference type="EMBL" id="JAULSU010000001">
    <property type="protein sequence ID" value="KAK0633169.1"/>
    <property type="molecule type" value="Genomic_DNA"/>
</dbReference>
<dbReference type="AlphaFoldDB" id="A0AA40CD84"/>
<evidence type="ECO:0000256" key="1">
    <source>
        <dbReference type="SAM" id="Coils"/>
    </source>
</evidence>
<feature type="chain" id="PRO_5041397343" evidence="3">
    <location>
        <begin position="30"/>
        <end position="200"/>
    </location>
</feature>
<evidence type="ECO:0000313" key="4">
    <source>
        <dbReference type="EMBL" id="KAK0633169.1"/>
    </source>
</evidence>
<accession>A0AA40CD84</accession>
<keyword evidence="5" id="KW-1185">Reference proteome</keyword>
<feature type="region of interest" description="Disordered" evidence="2">
    <location>
        <begin position="38"/>
        <end position="75"/>
    </location>
</feature>
<dbReference type="Proteomes" id="UP001175000">
    <property type="component" value="Unassembled WGS sequence"/>
</dbReference>
<keyword evidence="1" id="KW-0175">Coiled coil</keyword>
<organism evidence="4 5">
    <name type="scientific">Immersiella caudata</name>
    <dbReference type="NCBI Taxonomy" id="314043"/>
    <lineage>
        <taxon>Eukaryota</taxon>
        <taxon>Fungi</taxon>
        <taxon>Dikarya</taxon>
        <taxon>Ascomycota</taxon>
        <taxon>Pezizomycotina</taxon>
        <taxon>Sordariomycetes</taxon>
        <taxon>Sordariomycetidae</taxon>
        <taxon>Sordariales</taxon>
        <taxon>Lasiosphaeriaceae</taxon>
        <taxon>Immersiella</taxon>
    </lineage>
</organism>
<name>A0AA40CD84_9PEZI</name>
<reference evidence="4" key="1">
    <citation type="submission" date="2023-06" db="EMBL/GenBank/DDBJ databases">
        <title>Genome-scale phylogeny and comparative genomics of the fungal order Sordariales.</title>
        <authorList>
            <consortium name="Lawrence Berkeley National Laboratory"/>
            <person name="Hensen N."/>
            <person name="Bonometti L."/>
            <person name="Westerberg I."/>
            <person name="Brannstrom I.O."/>
            <person name="Guillou S."/>
            <person name="Cros-Aarteil S."/>
            <person name="Calhoun S."/>
            <person name="Haridas S."/>
            <person name="Kuo A."/>
            <person name="Mondo S."/>
            <person name="Pangilinan J."/>
            <person name="Riley R."/>
            <person name="Labutti K."/>
            <person name="Andreopoulos B."/>
            <person name="Lipzen A."/>
            <person name="Chen C."/>
            <person name="Yanf M."/>
            <person name="Daum C."/>
            <person name="Ng V."/>
            <person name="Clum A."/>
            <person name="Steindorff A."/>
            <person name="Ohm R."/>
            <person name="Martin F."/>
            <person name="Silar P."/>
            <person name="Natvig D."/>
            <person name="Lalanne C."/>
            <person name="Gautier V."/>
            <person name="Ament-Velasquez S.L."/>
            <person name="Kruys A."/>
            <person name="Hutchinson M.I."/>
            <person name="Powell A.J."/>
            <person name="Barry K."/>
            <person name="Miller A.N."/>
            <person name="Grigoriev I.V."/>
            <person name="Debuchy R."/>
            <person name="Gladieux P."/>
            <person name="Thoren M.H."/>
            <person name="Johannesson H."/>
        </authorList>
    </citation>
    <scope>NUCLEOTIDE SEQUENCE</scope>
    <source>
        <strain evidence="4">CBS 606.72</strain>
    </source>
</reference>
<feature type="signal peptide" evidence="3">
    <location>
        <begin position="1"/>
        <end position="29"/>
    </location>
</feature>
<protein>
    <submittedName>
        <fullName evidence="4">Uncharacterized protein</fullName>
    </submittedName>
</protein>
<proteinExistence type="predicted"/>
<gene>
    <name evidence="4" type="ORF">B0T14DRAFT_491391</name>
</gene>
<evidence type="ECO:0000313" key="5">
    <source>
        <dbReference type="Proteomes" id="UP001175000"/>
    </source>
</evidence>
<evidence type="ECO:0000256" key="3">
    <source>
        <dbReference type="SAM" id="SignalP"/>
    </source>
</evidence>